<dbReference type="Pfam" id="PF01311">
    <property type="entry name" value="Bac_export_1"/>
    <property type="match status" value="1"/>
</dbReference>
<feature type="transmembrane region" description="Helical" evidence="10">
    <location>
        <begin position="174"/>
        <end position="202"/>
    </location>
</feature>
<keyword evidence="11" id="KW-0969">Cilium</keyword>
<comment type="similarity">
    <text evidence="2 10">Belongs to the FliR/MopE/SpaR family.</text>
</comment>
<dbReference type="PRINTS" id="PR00953">
    <property type="entry name" value="TYPE3IMRPROT"/>
</dbReference>
<evidence type="ECO:0000313" key="11">
    <source>
        <dbReference type="EMBL" id="CAA9530804.1"/>
    </source>
</evidence>
<keyword evidence="11" id="KW-0282">Flagellum</keyword>
<dbReference type="GO" id="GO:0009425">
    <property type="term" value="C:bacterial-type flagellum basal body"/>
    <property type="evidence" value="ECO:0007669"/>
    <property type="project" value="UniProtKB-SubCell"/>
</dbReference>
<feature type="transmembrane region" description="Helical" evidence="10">
    <location>
        <begin position="44"/>
        <end position="62"/>
    </location>
</feature>
<dbReference type="AlphaFoldDB" id="A0A6J4TTX2"/>
<evidence type="ECO:0000256" key="5">
    <source>
        <dbReference type="ARBA" id="ARBA00022692"/>
    </source>
</evidence>
<comment type="function">
    <text evidence="1 10">Role in flagellar biosynthesis.</text>
</comment>
<name>A0A6J4TTX2_9SPHN</name>
<keyword evidence="5 10" id="KW-0812">Transmembrane</keyword>
<evidence type="ECO:0000256" key="6">
    <source>
        <dbReference type="ARBA" id="ARBA00022989"/>
    </source>
</evidence>
<proteinExistence type="inferred from homology"/>
<keyword evidence="11" id="KW-0966">Cell projection</keyword>
<feature type="transmembrane region" description="Helical" evidence="10">
    <location>
        <begin position="128"/>
        <end position="153"/>
    </location>
</feature>
<dbReference type="PANTHER" id="PTHR30065:SF8">
    <property type="entry name" value="FLAGELLAR BIOSYNTHETIC PROTEIN FLIR"/>
    <property type="match status" value="1"/>
</dbReference>
<evidence type="ECO:0000256" key="1">
    <source>
        <dbReference type="ARBA" id="ARBA00002578"/>
    </source>
</evidence>
<feature type="transmembrane region" description="Helical" evidence="10">
    <location>
        <begin position="68"/>
        <end position="90"/>
    </location>
</feature>
<keyword evidence="7 10" id="KW-0472">Membrane</keyword>
<feature type="transmembrane region" description="Helical" evidence="10">
    <location>
        <begin position="222"/>
        <end position="246"/>
    </location>
</feature>
<feature type="transmembrane region" description="Helical" evidence="10">
    <location>
        <begin position="13"/>
        <end position="37"/>
    </location>
</feature>
<dbReference type="PANTHER" id="PTHR30065">
    <property type="entry name" value="FLAGELLAR BIOSYNTHETIC PROTEIN FLIR"/>
    <property type="match status" value="1"/>
</dbReference>
<dbReference type="GO" id="GO:0006605">
    <property type="term" value="P:protein targeting"/>
    <property type="evidence" value="ECO:0007669"/>
    <property type="project" value="UniProtKB-UniRule"/>
</dbReference>
<evidence type="ECO:0000256" key="8">
    <source>
        <dbReference type="ARBA" id="ARBA00023143"/>
    </source>
</evidence>
<evidence type="ECO:0000256" key="4">
    <source>
        <dbReference type="ARBA" id="ARBA00022475"/>
    </source>
</evidence>
<dbReference type="InterPro" id="IPR002010">
    <property type="entry name" value="T3SS_IM_R"/>
</dbReference>
<evidence type="ECO:0000256" key="9">
    <source>
        <dbReference type="NCBIfam" id="TIGR01400"/>
    </source>
</evidence>
<keyword evidence="8 10" id="KW-0975">Bacterial flagellum</keyword>
<dbReference type="GO" id="GO:0005886">
    <property type="term" value="C:plasma membrane"/>
    <property type="evidence" value="ECO:0007669"/>
    <property type="project" value="UniProtKB-SubCell"/>
</dbReference>
<accession>A0A6J4TTX2</accession>
<protein>
    <recommendedName>
        <fullName evidence="3 9">Flagellar biosynthetic protein FliR</fullName>
    </recommendedName>
</protein>
<evidence type="ECO:0000256" key="10">
    <source>
        <dbReference type="RuleBase" id="RU362071"/>
    </source>
</evidence>
<sequence>MIPAAFAGVEAQLWLWMVAMIRPGACFLAAPVFGAAFVPVQLRLIIALAIGIPALAATNFQLPADGLASIDGFLLVAGEVMVGVAIGFAVQIGFSAAMLAGETISNAMGLGFAGMVDPATGAQNPMLAQFLSIMATFLFLAIGGHLALAATIVESYRALPPGDAWLSADSIRGLVMFGGVLFAAGLSIALPVGFAIILVQLVMAMLARSAPQLNLFSVGLPAALLAGIVLLAMAAPMMGDGIIAVLQQGLAESRRLALG</sequence>
<dbReference type="InterPro" id="IPR006303">
    <property type="entry name" value="FliR"/>
</dbReference>
<reference evidence="11" key="1">
    <citation type="submission" date="2020-02" db="EMBL/GenBank/DDBJ databases">
        <authorList>
            <person name="Meier V. D."/>
        </authorList>
    </citation>
    <scope>NUCLEOTIDE SEQUENCE</scope>
    <source>
        <strain evidence="11">AVDCRST_MAG23</strain>
    </source>
</reference>
<keyword evidence="4 10" id="KW-1003">Cell membrane</keyword>
<gene>
    <name evidence="11" type="ORF">AVDCRST_MAG23-989</name>
</gene>
<dbReference type="NCBIfam" id="TIGR01400">
    <property type="entry name" value="fliR"/>
    <property type="match status" value="1"/>
</dbReference>
<evidence type="ECO:0000256" key="2">
    <source>
        <dbReference type="ARBA" id="ARBA00009772"/>
    </source>
</evidence>
<keyword evidence="6 10" id="KW-1133">Transmembrane helix</keyword>
<evidence type="ECO:0000256" key="7">
    <source>
        <dbReference type="ARBA" id="ARBA00023136"/>
    </source>
</evidence>
<dbReference type="EMBL" id="CADCWD010000040">
    <property type="protein sequence ID" value="CAA9530804.1"/>
    <property type="molecule type" value="Genomic_DNA"/>
</dbReference>
<dbReference type="GO" id="GO:0044780">
    <property type="term" value="P:bacterial-type flagellum assembly"/>
    <property type="evidence" value="ECO:0007669"/>
    <property type="project" value="UniProtKB-UniRule"/>
</dbReference>
<evidence type="ECO:0000256" key="3">
    <source>
        <dbReference type="ARBA" id="ARBA00021717"/>
    </source>
</evidence>
<organism evidence="11">
    <name type="scientific">uncultured Sphingosinicella sp</name>
    <dbReference type="NCBI Taxonomy" id="478748"/>
    <lineage>
        <taxon>Bacteria</taxon>
        <taxon>Pseudomonadati</taxon>
        <taxon>Pseudomonadota</taxon>
        <taxon>Alphaproteobacteria</taxon>
        <taxon>Sphingomonadales</taxon>
        <taxon>Sphingosinicellaceae</taxon>
        <taxon>Sphingosinicella</taxon>
        <taxon>environmental samples</taxon>
    </lineage>
</organism>
<comment type="subcellular location">
    <subcellularLocation>
        <location evidence="10">Cell membrane</location>
        <topology evidence="10">Multi-pass membrane protein</topology>
    </subcellularLocation>
    <subcellularLocation>
        <location evidence="10">Bacterial flagellum basal body</location>
    </subcellularLocation>
</comment>